<proteinExistence type="predicted"/>
<feature type="transmembrane region" description="Helical" evidence="1">
    <location>
        <begin position="192"/>
        <end position="214"/>
    </location>
</feature>
<keyword evidence="1" id="KW-0812">Transmembrane</keyword>
<sequence length="420" mass="47893">MPIIKINNYYNFSSRESPGRLAIRKQEKYVAETKSIDSTDSNYSDAINYIVSGPPLKQLELLFKKLEIQFCLCLVGILVTISFYSALWFTSPCCQLPFRENSCAARSVLPPTNHSTLAEEVDEFLAALRAKTSNLHKAVEIPLLNDRQKALQNTKEDFLQLIQDHSANLAIFGSVEREDDRMEKLEMDVANGYGAFMVFIMFYSFHFAIIATLMGRNAQLFNYSSNALKELSDEGSDNSRNAHLKKLKRRIPILYLATLLCVLVEFGLFASFLAGQYYTGSCPIPGGKTEKALKAEEKCLTTDFTDYHIFADKLYPTLDLHLEELNKSIQSPILEVRDLGWKYEINAIEAVFRYHSELKQQHVDRNVMPREISYKPRGKELISLGLALAVIIFAIGAWAIQEGSIWRPWQFSKYYSPIKQ</sequence>
<reference evidence="2" key="1">
    <citation type="submission" date="2022-01" db="EMBL/GenBank/DDBJ databases">
        <title>Genome Sequence Resource for Two Populations of Ditylenchus destructor, the Migratory Endoparasitic Phytonematode.</title>
        <authorList>
            <person name="Zhang H."/>
            <person name="Lin R."/>
            <person name="Xie B."/>
        </authorList>
    </citation>
    <scope>NUCLEOTIDE SEQUENCE</scope>
    <source>
        <strain evidence="2">BazhouSP</strain>
    </source>
</reference>
<name>A0AAD4R4K2_9BILA</name>
<evidence type="ECO:0000313" key="2">
    <source>
        <dbReference type="EMBL" id="KAI1709491.1"/>
    </source>
</evidence>
<feature type="transmembrane region" description="Helical" evidence="1">
    <location>
        <begin position="66"/>
        <end position="89"/>
    </location>
</feature>
<gene>
    <name evidence="2" type="ORF">DdX_11278</name>
</gene>
<evidence type="ECO:0000313" key="3">
    <source>
        <dbReference type="Proteomes" id="UP001201812"/>
    </source>
</evidence>
<accession>A0AAD4R4K2</accession>
<dbReference type="EMBL" id="JAKKPZ010000030">
    <property type="protein sequence ID" value="KAI1709491.1"/>
    <property type="molecule type" value="Genomic_DNA"/>
</dbReference>
<feature type="transmembrane region" description="Helical" evidence="1">
    <location>
        <begin position="381"/>
        <end position="400"/>
    </location>
</feature>
<keyword evidence="3" id="KW-1185">Reference proteome</keyword>
<protein>
    <submittedName>
        <fullName evidence="2">Uncharacterized protein</fullName>
    </submittedName>
</protein>
<evidence type="ECO:0000256" key="1">
    <source>
        <dbReference type="SAM" id="Phobius"/>
    </source>
</evidence>
<comment type="caution">
    <text evidence="2">The sequence shown here is derived from an EMBL/GenBank/DDBJ whole genome shotgun (WGS) entry which is preliminary data.</text>
</comment>
<feature type="transmembrane region" description="Helical" evidence="1">
    <location>
        <begin position="253"/>
        <end position="278"/>
    </location>
</feature>
<keyword evidence="1" id="KW-0472">Membrane</keyword>
<keyword evidence="1" id="KW-1133">Transmembrane helix</keyword>
<dbReference type="AlphaFoldDB" id="A0AAD4R4K2"/>
<dbReference type="Proteomes" id="UP001201812">
    <property type="component" value="Unassembled WGS sequence"/>
</dbReference>
<organism evidence="2 3">
    <name type="scientific">Ditylenchus destructor</name>
    <dbReference type="NCBI Taxonomy" id="166010"/>
    <lineage>
        <taxon>Eukaryota</taxon>
        <taxon>Metazoa</taxon>
        <taxon>Ecdysozoa</taxon>
        <taxon>Nematoda</taxon>
        <taxon>Chromadorea</taxon>
        <taxon>Rhabditida</taxon>
        <taxon>Tylenchina</taxon>
        <taxon>Tylenchomorpha</taxon>
        <taxon>Sphaerularioidea</taxon>
        <taxon>Anguinidae</taxon>
        <taxon>Anguininae</taxon>
        <taxon>Ditylenchus</taxon>
    </lineage>
</organism>